<dbReference type="WBParaSite" id="ACAC_0001031401-mRNA-1">
    <property type="protein sequence ID" value="ACAC_0001031401-mRNA-1"/>
    <property type="gene ID" value="ACAC_0001031401"/>
</dbReference>
<keyword evidence="3" id="KW-0472">Membrane</keyword>
<keyword evidence="5" id="KW-1185">Reference proteome</keyword>
<dbReference type="Pfam" id="PF10189">
    <property type="entry name" value="Ints3_N"/>
    <property type="match status" value="2"/>
</dbReference>
<evidence type="ECO:0000256" key="3">
    <source>
        <dbReference type="SAM" id="Phobius"/>
    </source>
</evidence>
<feature type="transmembrane region" description="Helical" evidence="3">
    <location>
        <begin position="126"/>
        <end position="152"/>
    </location>
</feature>
<feature type="domain" description="Integrator complex subunit 3 N-terminal" evidence="4">
    <location>
        <begin position="140"/>
        <end position="282"/>
    </location>
</feature>
<dbReference type="InterPro" id="IPR045334">
    <property type="entry name" value="INTS3"/>
</dbReference>
<feature type="domain" description="Integrator complex subunit 3 N-terminal" evidence="4">
    <location>
        <begin position="57"/>
        <end position="117"/>
    </location>
</feature>
<dbReference type="Proteomes" id="UP000035642">
    <property type="component" value="Unassembled WGS sequence"/>
</dbReference>
<name>A0A0K0DGS2_ANGCA</name>
<keyword evidence="3" id="KW-0812">Transmembrane</keyword>
<evidence type="ECO:0000259" key="4">
    <source>
        <dbReference type="Pfam" id="PF10189"/>
    </source>
</evidence>
<reference evidence="6" key="2">
    <citation type="submission" date="2017-02" db="UniProtKB">
        <authorList>
            <consortium name="WormBaseParasite"/>
        </authorList>
    </citation>
    <scope>IDENTIFICATION</scope>
</reference>
<dbReference type="PANTHER" id="PTHR13587">
    <property type="entry name" value="INTEGRATOR COMPLEX SUBUNIT 3"/>
    <property type="match status" value="1"/>
</dbReference>
<dbReference type="AlphaFoldDB" id="A0A0K0DGS2"/>
<organism evidence="5 6">
    <name type="scientific">Angiostrongylus cantonensis</name>
    <name type="common">Rat lungworm</name>
    <dbReference type="NCBI Taxonomy" id="6313"/>
    <lineage>
        <taxon>Eukaryota</taxon>
        <taxon>Metazoa</taxon>
        <taxon>Ecdysozoa</taxon>
        <taxon>Nematoda</taxon>
        <taxon>Chromadorea</taxon>
        <taxon>Rhabditida</taxon>
        <taxon>Rhabditina</taxon>
        <taxon>Rhabditomorpha</taxon>
        <taxon>Strongyloidea</taxon>
        <taxon>Metastrongylidae</taxon>
        <taxon>Angiostrongylus</taxon>
    </lineage>
</organism>
<evidence type="ECO:0000313" key="5">
    <source>
        <dbReference type="Proteomes" id="UP000035642"/>
    </source>
</evidence>
<reference evidence="5" key="1">
    <citation type="submission" date="2012-09" db="EMBL/GenBank/DDBJ databases">
        <authorList>
            <person name="Martin A.A."/>
        </authorList>
    </citation>
    <scope>NUCLEOTIDE SEQUENCE</scope>
</reference>
<dbReference type="GO" id="GO:0005737">
    <property type="term" value="C:cytoplasm"/>
    <property type="evidence" value="ECO:0007669"/>
    <property type="project" value="TreeGrafter"/>
</dbReference>
<evidence type="ECO:0000256" key="2">
    <source>
        <dbReference type="ARBA" id="ARBA00054331"/>
    </source>
</evidence>
<dbReference type="STRING" id="6313.A0A0K0DGS2"/>
<comment type="function">
    <text evidence="2">Component of the integrator complex, a multiprotein complex that terminates RNA polymerase II (Pol II) transcription in the promoter-proximal region of genes. The integrator complex provides a quality checkpoint during transcription elongation by driving premature transcription termination of transcripts that are unfavorably configured for transcriptional elongation: the complex terminates transcription by (1) catalyzing dephosphorylation of the C-terminal domain (CTD) of Pol II subunit Polr2A/Rbp1 and Spt5, and (2) degrading the exiting nascent RNA transcript via endonuclease activity. The integrator complex is also involved in the 3'-end processing of the U7 snRNA, and also the spliceosomal snRNAs U1, U2, U4 and U5.</text>
</comment>
<accession>A0A0K0DGS2</accession>
<dbReference type="PANTHER" id="PTHR13587:SF7">
    <property type="entry name" value="INTEGRATOR COMPLEX SUBUNIT 3"/>
    <property type="match status" value="1"/>
</dbReference>
<dbReference type="InterPro" id="IPR019333">
    <property type="entry name" value="INTS3_N"/>
</dbReference>
<keyword evidence="3" id="KW-1133">Transmembrane helix</keyword>
<evidence type="ECO:0000256" key="1">
    <source>
        <dbReference type="ARBA" id="ARBA00032741"/>
    </source>
</evidence>
<sequence>MDVGFARRLSRLVVYRERYDQPPESACTFVTNSLILEGKVNVLSEKVYGVHDFKFLERKSGKLYFRCLSIIANDQWYAALCNVNMVLIELWPKLHESCRELMLQFFREAVKLNVPKVCFIRVRAYAFVYIHIIFKAFLCVMTIKILCLFFSNRFTDALMLGRELLLILMRLAKIPQINLIWVDLITNPTKFGLNDGEELKENKEIGIQLFSIKIFFFRVFLQLSTDRYFVKVVQFFRGPDGPSLRAEAIRYVLYFFKPDMPTHVLEARGHFLYYLLTTIPPNVSSF</sequence>
<evidence type="ECO:0000313" key="6">
    <source>
        <dbReference type="WBParaSite" id="ACAC_0001031401-mRNA-1"/>
    </source>
</evidence>
<protein>
    <recommendedName>
        <fullName evidence="1">SOSS complex subunit A homolog</fullName>
    </recommendedName>
</protein>
<proteinExistence type="predicted"/>